<proteinExistence type="predicted"/>
<geneLocation type="plasmid" evidence="7">
    <name>parsfin12</name>
</geneLocation>
<dbReference type="Proteomes" id="UP000295134">
    <property type="component" value="Plasmid pArsFIN12"/>
</dbReference>
<reference evidence="6 7" key="1">
    <citation type="submission" date="2019-03" db="EMBL/GenBank/DDBJ databases">
        <title>Long-read sequencing reveals hyperdense prophage content in a complex bacterial symbiont genome.</title>
        <authorList>
            <person name="Frost C.L."/>
            <person name="Siozios S."/>
            <person name="Nadal-Jimenez P."/>
            <person name="Brockhurst M.A."/>
            <person name="King K.C."/>
            <person name="Darby A.C."/>
            <person name="Hurst G.D.D."/>
        </authorList>
    </citation>
    <scope>NUCLEOTIDE SEQUENCE [LARGE SCALE GENOMIC DNA]</scope>
    <source>
        <strain evidence="6 7">FIN</strain>
        <plasmid evidence="7">parsfin12</plasmid>
    </source>
</reference>
<dbReference type="Pfam" id="PF04610">
    <property type="entry name" value="TrbL"/>
    <property type="match status" value="1"/>
</dbReference>
<dbReference type="GO" id="GO:0016020">
    <property type="term" value="C:membrane"/>
    <property type="evidence" value="ECO:0007669"/>
    <property type="project" value="UniProtKB-SubCell"/>
</dbReference>
<evidence type="ECO:0000313" key="6">
    <source>
        <dbReference type="EMBL" id="QBY46898.1"/>
    </source>
</evidence>
<evidence type="ECO:0000256" key="2">
    <source>
        <dbReference type="ARBA" id="ARBA00022692"/>
    </source>
</evidence>
<dbReference type="GO" id="GO:0030255">
    <property type="term" value="P:protein secretion by the type IV secretion system"/>
    <property type="evidence" value="ECO:0007669"/>
    <property type="project" value="InterPro"/>
</dbReference>
<dbReference type="GeneID" id="39751702"/>
<sequence>MEIYKDISSFLNKTITEQVATNFDTLYGYIFPLWSTLVVIYLVIEAWAIIYGQKEMLMSEFIQHFLVISVVTVFMGASSMYVTEIVPFVMKSGEQISAGLTGSEGGNTIDAMVNKIMEMGKGIYDDFSNHSALDISGNIIVAIKLILLMISGGLFVLYAASYLIMAKVMVGILLSLGGIFIAFAVFPATRQMFTAWMGSCLNYIFLNIGYAILFSIMMKYLTDYMTNNSAKIQSNVWEVFSIALVFGIGIFLLQQVATLMSILTGGVGINGLVGAVNGFAKTAAQATGLSKAANVGAGLAGKGASMAGRGAMNMASSGLRSLMNKGKVKGG</sequence>
<feature type="transmembrane region" description="Helical" evidence="5">
    <location>
        <begin position="61"/>
        <end position="82"/>
    </location>
</feature>
<name>A0A4P7LAR6_9GAMM</name>
<keyword evidence="3 5" id="KW-1133">Transmembrane helix</keyword>
<feature type="transmembrane region" description="Helical" evidence="5">
    <location>
        <begin position="26"/>
        <end position="49"/>
    </location>
</feature>
<feature type="transmembrane region" description="Helical" evidence="5">
    <location>
        <begin position="259"/>
        <end position="280"/>
    </location>
</feature>
<dbReference type="EMBL" id="CP038624">
    <property type="protein sequence ID" value="QBY46898.1"/>
    <property type="molecule type" value="Genomic_DNA"/>
</dbReference>
<dbReference type="KEGG" id="ans:ArsFIN_55090"/>
<keyword evidence="6" id="KW-0614">Plasmid</keyword>
<feature type="transmembrane region" description="Helical" evidence="5">
    <location>
        <begin position="236"/>
        <end position="253"/>
    </location>
</feature>
<dbReference type="RefSeq" id="WP_135679205.1">
    <property type="nucleotide sequence ID" value="NZ_CP038624.1"/>
</dbReference>
<keyword evidence="4 5" id="KW-0472">Membrane</keyword>
<feature type="transmembrane region" description="Helical" evidence="5">
    <location>
        <begin position="195"/>
        <end position="216"/>
    </location>
</feature>
<dbReference type="AlphaFoldDB" id="A0A4P7LAR6"/>
<evidence type="ECO:0000313" key="7">
    <source>
        <dbReference type="Proteomes" id="UP000295134"/>
    </source>
</evidence>
<protein>
    <submittedName>
        <fullName evidence="6">TrbL/VirB6 plasmid conjugal transfer protein</fullName>
    </submittedName>
</protein>
<evidence type="ECO:0000256" key="4">
    <source>
        <dbReference type="ARBA" id="ARBA00023136"/>
    </source>
</evidence>
<organism evidence="6 7">
    <name type="scientific">Arsenophonus nasoniae</name>
    <name type="common">son-killer infecting Nasonia vitripennis</name>
    <dbReference type="NCBI Taxonomy" id="638"/>
    <lineage>
        <taxon>Bacteria</taxon>
        <taxon>Pseudomonadati</taxon>
        <taxon>Pseudomonadota</taxon>
        <taxon>Gammaproteobacteria</taxon>
        <taxon>Enterobacterales</taxon>
        <taxon>Morganellaceae</taxon>
        <taxon>Arsenophonus</taxon>
    </lineage>
</organism>
<evidence type="ECO:0000256" key="1">
    <source>
        <dbReference type="ARBA" id="ARBA00004141"/>
    </source>
</evidence>
<feature type="transmembrane region" description="Helical" evidence="5">
    <location>
        <begin position="139"/>
        <end position="161"/>
    </location>
</feature>
<accession>A0A4P7LAR6</accession>
<comment type="subcellular location">
    <subcellularLocation>
        <location evidence="1">Membrane</location>
        <topology evidence="1">Multi-pass membrane protein</topology>
    </subcellularLocation>
</comment>
<evidence type="ECO:0000256" key="3">
    <source>
        <dbReference type="ARBA" id="ARBA00022989"/>
    </source>
</evidence>
<gene>
    <name evidence="6" type="ORF">ArsFIN_55090</name>
</gene>
<feature type="transmembrane region" description="Helical" evidence="5">
    <location>
        <begin position="168"/>
        <end position="189"/>
    </location>
</feature>
<keyword evidence="2 5" id="KW-0812">Transmembrane</keyword>
<dbReference type="InterPro" id="IPR007688">
    <property type="entry name" value="Conjugal_tfr_TrbL/VirB6"/>
</dbReference>
<evidence type="ECO:0000256" key="5">
    <source>
        <dbReference type="SAM" id="Phobius"/>
    </source>
</evidence>